<evidence type="ECO:0000256" key="5">
    <source>
        <dbReference type="ARBA" id="ARBA00022927"/>
    </source>
</evidence>
<comment type="function">
    <text evidence="9">Part of the twin-arginine translocation (Tat) system that transports large folded proteins containing a characteristic twin-arginine motif in their signal peptide across membranes. TatA could form the protein-conducting channel of the Tat system.</text>
</comment>
<comment type="subcellular location">
    <subcellularLocation>
        <location evidence="1 9">Cell membrane</location>
        <topology evidence="1 9">Single-pass membrane protein</topology>
    </subcellularLocation>
</comment>
<dbReference type="Proteomes" id="UP001501699">
    <property type="component" value="Unassembled WGS sequence"/>
</dbReference>
<evidence type="ECO:0000256" key="4">
    <source>
        <dbReference type="ARBA" id="ARBA00022692"/>
    </source>
</evidence>
<sequence length="104" mass="11640">MGNIFSPTHLIVILLIILVLFGRGRVSELMGDVAKGIKAFKKNMKEEEDAIEDKHEMVDTSQIIDVELQQSKSLALKRTPVRKKASPSSKRGKTSVAKKQHIEQ</sequence>
<reference evidence="12" key="1">
    <citation type="journal article" date="2019" name="Int. J. Syst. Evol. Microbiol.">
        <title>The Global Catalogue of Microorganisms (GCM) 10K type strain sequencing project: providing services to taxonomists for standard genome sequencing and annotation.</title>
        <authorList>
            <consortium name="The Broad Institute Genomics Platform"/>
            <consortium name="The Broad Institute Genome Sequencing Center for Infectious Disease"/>
            <person name="Wu L."/>
            <person name="Ma J."/>
        </authorList>
    </citation>
    <scope>NUCLEOTIDE SEQUENCE [LARGE SCALE GENOMIC DNA]</scope>
    <source>
        <strain evidence="12">JCM 17714</strain>
    </source>
</reference>
<protein>
    <recommendedName>
        <fullName evidence="9">Sec-independent protein translocase protein TatA</fullName>
    </recommendedName>
</protein>
<keyword evidence="3 9" id="KW-1003">Cell membrane</keyword>
<comment type="similarity">
    <text evidence="9">Belongs to the TatA/E family.</text>
</comment>
<evidence type="ECO:0000256" key="1">
    <source>
        <dbReference type="ARBA" id="ARBA00004162"/>
    </source>
</evidence>
<accession>A0ABP8VDT7</accession>
<feature type="region of interest" description="Disordered" evidence="10">
    <location>
        <begin position="77"/>
        <end position="104"/>
    </location>
</feature>
<keyword evidence="6 9" id="KW-1133">Transmembrane helix</keyword>
<evidence type="ECO:0000256" key="8">
    <source>
        <dbReference type="ARBA" id="ARBA00023136"/>
    </source>
</evidence>
<organism evidence="11 12">
    <name type="scientific">Bartonella pachyuromydis</name>
    <dbReference type="NCBI Taxonomy" id="931097"/>
    <lineage>
        <taxon>Bacteria</taxon>
        <taxon>Pseudomonadati</taxon>
        <taxon>Pseudomonadota</taxon>
        <taxon>Alphaproteobacteria</taxon>
        <taxon>Hyphomicrobiales</taxon>
        <taxon>Bartonellaceae</taxon>
        <taxon>Bartonella</taxon>
    </lineage>
</organism>
<keyword evidence="2 9" id="KW-0813">Transport</keyword>
<keyword evidence="12" id="KW-1185">Reference proteome</keyword>
<dbReference type="EMBL" id="BAABJA010000002">
    <property type="protein sequence ID" value="GAA4659499.1"/>
    <property type="molecule type" value="Genomic_DNA"/>
</dbReference>
<dbReference type="InterPro" id="IPR003369">
    <property type="entry name" value="TatA/B/E"/>
</dbReference>
<comment type="subunit">
    <text evidence="9">The Tat system comprises two distinct complexes: a TatABC complex, containing multiple copies of TatA, TatB and TatC subunits, and a separate TatA complex, containing only TatA subunits. Substrates initially bind to the TatABC complex, which probably triggers association of the separate TatA complex to form the active translocon.</text>
</comment>
<keyword evidence="8 9" id="KW-0472">Membrane</keyword>
<dbReference type="PANTHER" id="PTHR42982">
    <property type="entry name" value="SEC-INDEPENDENT PROTEIN TRANSLOCASE PROTEIN TATA"/>
    <property type="match status" value="1"/>
</dbReference>
<evidence type="ECO:0000313" key="11">
    <source>
        <dbReference type="EMBL" id="GAA4659499.1"/>
    </source>
</evidence>
<feature type="compositionally biased region" description="Basic residues" evidence="10">
    <location>
        <begin position="79"/>
        <end position="104"/>
    </location>
</feature>
<evidence type="ECO:0000256" key="6">
    <source>
        <dbReference type="ARBA" id="ARBA00022989"/>
    </source>
</evidence>
<evidence type="ECO:0000313" key="12">
    <source>
        <dbReference type="Proteomes" id="UP001501699"/>
    </source>
</evidence>
<evidence type="ECO:0000256" key="2">
    <source>
        <dbReference type="ARBA" id="ARBA00022448"/>
    </source>
</evidence>
<comment type="caution">
    <text evidence="11">The sequence shown here is derived from an EMBL/GenBank/DDBJ whole genome shotgun (WGS) entry which is preliminary data.</text>
</comment>
<dbReference type="InterPro" id="IPR006312">
    <property type="entry name" value="TatA/E"/>
</dbReference>
<dbReference type="Pfam" id="PF02416">
    <property type="entry name" value="TatA_B_E"/>
    <property type="match status" value="1"/>
</dbReference>
<keyword evidence="5 9" id="KW-0653">Protein transport</keyword>
<dbReference type="HAMAP" id="MF_00236">
    <property type="entry name" value="TatA_E"/>
    <property type="match status" value="1"/>
</dbReference>
<dbReference type="PANTHER" id="PTHR42982:SF1">
    <property type="entry name" value="SEC-INDEPENDENT PROTEIN TRANSLOCASE PROTEIN TATA"/>
    <property type="match status" value="1"/>
</dbReference>
<proteinExistence type="inferred from homology"/>
<evidence type="ECO:0000256" key="3">
    <source>
        <dbReference type="ARBA" id="ARBA00022475"/>
    </source>
</evidence>
<name>A0ABP8VDT7_9HYPH</name>
<evidence type="ECO:0000256" key="9">
    <source>
        <dbReference type="HAMAP-Rule" id="MF_00236"/>
    </source>
</evidence>
<gene>
    <name evidence="9" type="primary">tatA</name>
    <name evidence="11" type="ORF">GCM10023262_04000</name>
</gene>
<evidence type="ECO:0000256" key="7">
    <source>
        <dbReference type="ARBA" id="ARBA00023010"/>
    </source>
</evidence>
<dbReference type="RefSeq" id="WP_345118438.1">
    <property type="nucleotide sequence ID" value="NZ_BAABJA010000002.1"/>
</dbReference>
<keyword evidence="4 9" id="KW-0812">Transmembrane</keyword>
<evidence type="ECO:0000256" key="10">
    <source>
        <dbReference type="SAM" id="MobiDB-lite"/>
    </source>
</evidence>
<dbReference type="Gene3D" id="1.20.5.3310">
    <property type="match status" value="1"/>
</dbReference>
<dbReference type="NCBIfam" id="TIGR01411">
    <property type="entry name" value="tatAE"/>
    <property type="match status" value="1"/>
</dbReference>
<keyword evidence="7 9" id="KW-0811">Translocation</keyword>